<comment type="caution">
    <text evidence="5">The sequence shown here is derived from an EMBL/GenBank/DDBJ whole genome shotgun (WGS) entry which is preliminary data.</text>
</comment>
<comment type="similarity">
    <text evidence="1">Belongs to the type-I restriction system S methylase family.</text>
</comment>
<feature type="domain" description="Type I restriction modification DNA specificity" evidence="4">
    <location>
        <begin position="171"/>
        <end position="341"/>
    </location>
</feature>
<evidence type="ECO:0000313" key="5">
    <source>
        <dbReference type="EMBL" id="OZG49371.1"/>
    </source>
</evidence>
<name>A0A261ERA2_9BIFI</name>
<evidence type="ECO:0000256" key="1">
    <source>
        <dbReference type="ARBA" id="ARBA00010923"/>
    </source>
</evidence>
<dbReference type="InterPro" id="IPR044946">
    <property type="entry name" value="Restrct_endonuc_typeI_TRD_sf"/>
</dbReference>
<keyword evidence="3" id="KW-0238">DNA-binding</keyword>
<dbReference type="PANTHER" id="PTHR30408:SF13">
    <property type="entry name" value="TYPE I RESTRICTION ENZYME HINDI SPECIFICITY SUBUNIT"/>
    <property type="match status" value="1"/>
</dbReference>
<dbReference type="Gene3D" id="1.10.287.1120">
    <property type="entry name" value="Bipartite methylase S protein"/>
    <property type="match status" value="1"/>
</dbReference>
<gene>
    <name evidence="5" type="ORF">PSRA_1620</name>
</gene>
<evidence type="ECO:0000256" key="3">
    <source>
        <dbReference type="ARBA" id="ARBA00023125"/>
    </source>
</evidence>
<dbReference type="GO" id="GO:0003677">
    <property type="term" value="F:DNA binding"/>
    <property type="evidence" value="ECO:0007669"/>
    <property type="project" value="UniProtKB-KW"/>
</dbReference>
<reference evidence="5 6" key="1">
    <citation type="journal article" date="2017" name="BMC Genomics">
        <title>Comparative genomic and phylogenomic analyses of the Bifidobacteriaceae family.</title>
        <authorList>
            <person name="Lugli G.A."/>
            <person name="Milani C."/>
            <person name="Turroni F."/>
            <person name="Duranti S."/>
            <person name="Mancabelli L."/>
            <person name="Mangifesta M."/>
            <person name="Ferrario C."/>
            <person name="Modesto M."/>
            <person name="Mattarelli P."/>
            <person name="Jiri K."/>
            <person name="van Sinderen D."/>
            <person name="Ventura M."/>
        </authorList>
    </citation>
    <scope>NUCLEOTIDE SEQUENCE [LARGE SCALE GENOMIC DNA]</scope>
    <source>
        <strain evidence="5 6">DSM 24742</strain>
    </source>
</reference>
<dbReference type="Gene3D" id="3.90.220.20">
    <property type="entry name" value="DNA methylase specificity domains"/>
    <property type="match status" value="2"/>
</dbReference>
<dbReference type="GO" id="GO:0009307">
    <property type="term" value="P:DNA restriction-modification system"/>
    <property type="evidence" value="ECO:0007669"/>
    <property type="project" value="UniProtKB-KW"/>
</dbReference>
<dbReference type="InterPro" id="IPR052021">
    <property type="entry name" value="Type-I_RS_S_subunit"/>
</dbReference>
<dbReference type="Pfam" id="PF01420">
    <property type="entry name" value="Methylase_S"/>
    <property type="match status" value="1"/>
</dbReference>
<dbReference type="InterPro" id="IPR000055">
    <property type="entry name" value="Restrct_endonuc_typeI_TRD"/>
</dbReference>
<accession>A0A261ERA2</accession>
<evidence type="ECO:0000256" key="2">
    <source>
        <dbReference type="ARBA" id="ARBA00022747"/>
    </source>
</evidence>
<dbReference type="EMBL" id="MWWR01000019">
    <property type="protein sequence ID" value="OZG49371.1"/>
    <property type="molecule type" value="Genomic_DNA"/>
</dbReference>
<dbReference type="PANTHER" id="PTHR30408">
    <property type="entry name" value="TYPE-1 RESTRICTION ENZYME ECOKI SPECIFICITY PROTEIN"/>
    <property type="match status" value="1"/>
</dbReference>
<dbReference type="CDD" id="cd17273">
    <property type="entry name" value="RMtype1_S_EcoJA69PI-TRD1-CR1_like"/>
    <property type="match status" value="1"/>
</dbReference>
<protein>
    <submittedName>
        <fullName evidence="5">Restriction modification system DNA specificity subunit</fullName>
    </submittedName>
</protein>
<organism evidence="5 6">
    <name type="scientific">Pseudoscardovia radai</name>
    <dbReference type="NCBI Taxonomy" id="987066"/>
    <lineage>
        <taxon>Bacteria</taxon>
        <taxon>Bacillati</taxon>
        <taxon>Actinomycetota</taxon>
        <taxon>Actinomycetes</taxon>
        <taxon>Bifidobacteriales</taxon>
        <taxon>Bifidobacteriaceae</taxon>
        <taxon>Pseudoscardovia</taxon>
    </lineage>
</organism>
<dbReference type="Proteomes" id="UP000216725">
    <property type="component" value="Unassembled WGS sequence"/>
</dbReference>
<keyword evidence="2" id="KW-0680">Restriction system</keyword>
<proteinExistence type="inferred from homology"/>
<dbReference type="AlphaFoldDB" id="A0A261ERA2"/>
<dbReference type="SUPFAM" id="SSF116734">
    <property type="entry name" value="DNA methylase specificity domain"/>
    <property type="match status" value="2"/>
</dbReference>
<keyword evidence="6" id="KW-1185">Reference proteome</keyword>
<evidence type="ECO:0000259" key="4">
    <source>
        <dbReference type="Pfam" id="PF01420"/>
    </source>
</evidence>
<sequence>MRYASRESSNSTDDYMRTYNVMRVGDIAFEGHTSNEFAFGRFVENDLGDGIVSHVFVVLRPLPGRRYDLAFWKEAIHDEFLMKRILARSTKRSTMMHEIVVSDFLKEVFAVPSLSEQQKIGRFFSTLDSLIAAAERQEGLLKQKKQAYLQLMFPQEGEAQPRLRFSGFNGQWQQRQLGEVAEIVGGGTPDSSNADYWDGDIDWYIPSEIGESRIAQASTRKITREGLNHSSARLLPAGSILFTSRASIGLMAFISHPSATNQGFQSLIPNGEVDPDFLYALGPRISRYAKKHAAGSTFIEISGSSLAKAPLRIPKLPEQRLIGQFFSTFDKIISAVEQQIESLQMAKAAYLQRMFV</sequence>
<evidence type="ECO:0000313" key="6">
    <source>
        <dbReference type="Proteomes" id="UP000216725"/>
    </source>
</evidence>